<name>A0A644WYG3_9ZZZZ</name>
<dbReference type="EMBL" id="VSSQ01001485">
    <property type="protein sequence ID" value="MPM08747.1"/>
    <property type="molecule type" value="Genomic_DNA"/>
</dbReference>
<evidence type="ECO:0000313" key="1">
    <source>
        <dbReference type="EMBL" id="MPM08747.1"/>
    </source>
</evidence>
<protein>
    <submittedName>
        <fullName evidence="1">Uncharacterized protein</fullName>
    </submittedName>
</protein>
<dbReference type="AlphaFoldDB" id="A0A644WYG3"/>
<gene>
    <name evidence="1" type="ORF">SDC9_55061</name>
</gene>
<accession>A0A644WYG3</accession>
<comment type="caution">
    <text evidence="1">The sequence shown here is derived from an EMBL/GenBank/DDBJ whole genome shotgun (WGS) entry which is preliminary data.</text>
</comment>
<sequence length="388" mass="45247">MKKLIFAIIILLFGFSAMAQKPERIVSFVIEPHECDWYQTQAGLWKKEVMKSKKNATAWMYYYLASRYEHVMCADPRYNMQEADYKALNDIMEDMGKHIPNSYEYNYLMYYNTGWGNPDNAKYLLKAYEIDSNRSEIYPDLIVYFEVNGKYAEKNRAVRHRQEISPASPGMLAWNYNALATLDENAIVLCGGDNDTYQKWTLQVVNNIRPDVRVINTSLIMIESYRNRLFTELGIAPFTTKVDSSNWQNFNELIVEHICHNRGTHPVYICNSVPENHYSSLKDSLYLEGTVYKYSPERYDNVAVIRKNYEQVMLLDYIIAPLSADVSQSIVDNSNLNYIPAFLQLYDHYKLCGETDKAGKLAGLLRLLVSRAHSEEYRQYVEDYMTKN</sequence>
<proteinExistence type="predicted"/>
<reference evidence="1" key="1">
    <citation type="submission" date="2019-08" db="EMBL/GenBank/DDBJ databases">
        <authorList>
            <person name="Kucharzyk K."/>
            <person name="Murdoch R.W."/>
            <person name="Higgins S."/>
            <person name="Loffler F."/>
        </authorList>
    </citation>
    <scope>NUCLEOTIDE SEQUENCE</scope>
</reference>
<organism evidence="1">
    <name type="scientific">bioreactor metagenome</name>
    <dbReference type="NCBI Taxonomy" id="1076179"/>
    <lineage>
        <taxon>unclassified sequences</taxon>
        <taxon>metagenomes</taxon>
        <taxon>ecological metagenomes</taxon>
    </lineage>
</organism>